<evidence type="ECO:0000256" key="13">
    <source>
        <dbReference type="RuleBase" id="RU003848"/>
    </source>
</evidence>
<keyword evidence="2 12" id="KW-0813">Transport</keyword>
<evidence type="ECO:0000256" key="9">
    <source>
        <dbReference type="ARBA" id="ARBA00023310"/>
    </source>
</evidence>
<dbReference type="InterPro" id="IPR005864">
    <property type="entry name" value="ATP_synth_F0_bsu_bac"/>
</dbReference>
<evidence type="ECO:0000313" key="16">
    <source>
        <dbReference type="Proteomes" id="UP000176723"/>
    </source>
</evidence>
<feature type="transmembrane region" description="Helical" evidence="12">
    <location>
        <begin position="6"/>
        <end position="22"/>
    </location>
</feature>
<evidence type="ECO:0000256" key="7">
    <source>
        <dbReference type="ARBA" id="ARBA00023065"/>
    </source>
</evidence>
<evidence type="ECO:0000256" key="10">
    <source>
        <dbReference type="ARBA" id="ARBA00025198"/>
    </source>
</evidence>
<dbReference type="AlphaFoldDB" id="A0A1G1W1B0"/>
<evidence type="ECO:0000313" key="15">
    <source>
        <dbReference type="EMBL" id="OGY21468.1"/>
    </source>
</evidence>
<dbReference type="NCBIfam" id="TIGR01144">
    <property type="entry name" value="ATP_synt_b"/>
    <property type="match status" value="1"/>
</dbReference>
<dbReference type="InterPro" id="IPR050059">
    <property type="entry name" value="ATP_synthase_B_chain"/>
</dbReference>
<dbReference type="CDD" id="cd06503">
    <property type="entry name" value="ATP-synt_Fo_b"/>
    <property type="match status" value="1"/>
</dbReference>
<evidence type="ECO:0000256" key="3">
    <source>
        <dbReference type="ARBA" id="ARBA00022547"/>
    </source>
</evidence>
<evidence type="ECO:0000256" key="5">
    <source>
        <dbReference type="ARBA" id="ARBA00022781"/>
    </source>
</evidence>
<gene>
    <name evidence="12" type="primary">atpF</name>
    <name evidence="15" type="ORF">A3A65_00425</name>
</gene>
<dbReference type="PANTHER" id="PTHR33445:SF2">
    <property type="entry name" value="ATP SYNTHASE SUBUNIT B', CHLOROPLASTIC"/>
    <property type="match status" value="1"/>
</dbReference>
<evidence type="ECO:0000256" key="8">
    <source>
        <dbReference type="ARBA" id="ARBA00023136"/>
    </source>
</evidence>
<comment type="function">
    <text evidence="12">Component of the F(0) channel, it forms part of the peripheral stalk, linking F(1) to F(0).</text>
</comment>
<evidence type="ECO:0000256" key="14">
    <source>
        <dbReference type="SAM" id="Coils"/>
    </source>
</evidence>
<proteinExistence type="inferred from homology"/>
<keyword evidence="6 12" id="KW-1133">Transmembrane helix</keyword>
<dbReference type="EMBL" id="MHCL01000011">
    <property type="protein sequence ID" value="OGY21468.1"/>
    <property type="molecule type" value="Genomic_DNA"/>
</dbReference>
<dbReference type="GO" id="GO:0005886">
    <property type="term" value="C:plasma membrane"/>
    <property type="evidence" value="ECO:0007669"/>
    <property type="project" value="UniProtKB-SubCell"/>
</dbReference>
<keyword evidence="7 12" id="KW-0406">Ion transport</keyword>
<keyword evidence="8 12" id="KW-0472">Membrane</keyword>
<comment type="subunit">
    <text evidence="12">F-type ATPases have 2 components, F(1) - the catalytic core - and F(0) - the membrane proton channel. F(1) has five subunits: alpha(3), beta(3), gamma(1), delta(1), epsilon(1). F(0) has three main subunits: a(1), b(2) and c(10-14). The alpha and beta chains form an alternating ring which encloses part of the gamma chain. F(1) is attached to F(0) by a central stalk formed by the gamma and epsilon chains, while a peripheral stalk is formed by the delta and b chains.</text>
</comment>
<reference evidence="15 16" key="1">
    <citation type="journal article" date="2016" name="Nat. Commun.">
        <title>Thousands of microbial genomes shed light on interconnected biogeochemical processes in an aquifer system.</title>
        <authorList>
            <person name="Anantharaman K."/>
            <person name="Brown C.T."/>
            <person name="Hug L.A."/>
            <person name="Sharon I."/>
            <person name="Castelle C.J."/>
            <person name="Probst A.J."/>
            <person name="Thomas B.C."/>
            <person name="Singh A."/>
            <person name="Wilkins M.J."/>
            <person name="Karaoz U."/>
            <person name="Brodie E.L."/>
            <person name="Williams K.H."/>
            <person name="Hubbard S.S."/>
            <person name="Banfield J.F."/>
        </authorList>
    </citation>
    <scope>NUCLEOTIDE SEQUENCE [LARGE SCALE GENOMIC DNA]</scope>
</reference>
<evidence type="ECO:0000256" key="1">
    <source>
        <dbReference type="ARBA" id="ARBA00005513"/>
    </source>
</evidence>
<dbReference type="Pfam" id="PF00430">
    <property type="entry name" value="ATP-synt_B"/>
    <property type="match status" value="1"/>
</dbReference>
<name>A0A1G1W1B0_9BACT</name>
<comment type="similarity">
    <text evidence="1 12 13">Belongs to the ATPase B chain family.</text>
</comment>
<evidence type="ECO:0000256" key="4">
    <source>
        <dbReference type="ARBA" id="ARBA00022692"/>
    </source>
</evidence>
<dbReference type="STRING" id="1797593.A3A65_00425"/>
<dbReference type="GO" id="GO:0046933">
    <property type="term" value="F:proton-transporting ATP synthase activity, rotational mechanism"/>
    <property type="evidence" value="ECO:0007669"/>
    <property type="project" value="UniProtKB-UniRule"/>
</dbReference>
<protein>
    <recommendedName>
        <fullName evidence="12">ATP synthase subunit b</fullName>
    </recommendedName>
    <alternativeName>
        <fullName evidence="12">ATP synthase F(0) sector subunit b</fullName>
    </alternativeName>
    <alternativeName>
        <fullName evidence="12">ATPase subunit I</fullName>
    </alternativeName>
    <alternativeName>
        <fullName evidence="12">F-type ATPase subunit b</fullName>
        <shortName evidence="12">F-ATPase subunit b</shortName>
    </alternativeName>
</protein>
<keyword evidence="4 12" id="KW-0812">Transmembrane</keyword>
<dbReference type="PANTHER" id="PTHR33445">
    <property type="entry name" value="ATP SYNTHASE SUBUNIT B', CHLOROPLASTIC"/>
    <property type="match status" value="1"/>
</dbReference>
<dbReference type="HAMAP" id="MF_01398">
    <property type="entry name" value="ATP_synth_b_bprime"/>
    <property type="match status" value="1"/>
</dbReference>
<keyword evidence="12" id="KW-1003">Cell membrane</keyword>
<sequence>MNINIIQVIFQIVNFTILLFLLRKYLYRPILKILESRSKKIHDGLEAAEKSIEEREKLEREKRKILLEAEKSAAEILEGARLRAQKFEKTLSEKADEEMQKKLQRADRLVATRQKQMETNLQKRFSQAVVATTESLLKDALDPKQQRAILGKQIQQLKKVSFS</sequence>
<keyword evidence="3 12" id="KW-0138">CF(0)</keyword>
<dbReference type="GO" id="GO:0046961">
    <property type="term" value="F:proton-transporting ATPase activity, rotational mechanism"/>
    <property type="evidence" value="ECO:0007669"/>
    <property type="project" value="TreeGrafter"/>
</dbReference>
<keyword evidence="14" id="KW-0175">Coiled coil</keyword>
<dbReference type="GO" id="GO:0045259">
    <property type="term" value="C:proton-transporting ATP synthase complex"/>
    <property type="evidence" value="ECO:0007669"/>
    <property type="project" value="UniProtKB-KW"/>
</dbReference>
<comment type="function">
    <text evidence="10 12">F(1)F(0) ATP synthase produces ATP from ADP in the presence of a proton or sodium gradient. F-type ATPases consist of two structural domains, F(1) containing the extramembraneous catalytic core and F(0) containing the membrane proton channel, linked together by a central stalk and a peripheral stalk. During catalysis, ATP synthesis in the catalytic domain of F(1) is coupled via a rotary mechanism of the central stalk subunits to proton translocation.</text>
</comment>
<organism evidence="15 16">
    <name type="scientific">Candidatus Chisholmbacteria bacterium RIFCSPLOWO2_01_FULL_49_14</name>
    <dbReference type="NCBI Taxonomy" id="1797593"/>
    <lineage>
        <taxon>Bacteria</taxon>
        <taxon>Candidatus Chisholmiibacteriota</taxon>
    </lineage>
</organism>
<comment type="subcellular location">
    <subcellularLocation>
        <location evidence="12">Cell membrane</location>
        <topology evidence="12">Single-pass membrane protein</topology>
    </subcellularLocation>
    <subcellularLocation>
        <location evidence="11">Endomembrane system</location>
        <topology evidence="11">Single-pass membrane protein</topology>
    </subcellularLocation>
</comment>
<keyword evidence="5 12" id="KW-0375">Hydrogen ion transport</keyword>
<dbReference type="InterPro" id="IPR002146">
    <property type="entry name" value="ATP_synth_b/b'su_bac/chlpt"/>
</dbReference>
<keyword evidence="9 12" id="KW-0066">ATP synthesis</keyword>
<dbReference type="Gene3D" id="6.10.250.1580">
    <property type="match status" value="1"/>
</dbReference>
<dbReference type="GO" id="GO:0012505">
    <property type="term" value="C:endomembrane system"/>
    <property type="evidence" value="ECO:0007669"/>
    <property type="project" value="UniProtKB-SubCell"/>
</dbReference>
<evidence type="ECO:0000256" key="12">
    <source>
        <dbReference type="HAMAP-Rule" id="MF_01398"/>
    </source>
</evidence>
<accession>A0A1G1W1B0</accession>
<evidence type="ECO:0000256" key="6">
    <source>
        <dbReference type="ARBA" id="ARBA00022989"/>
    </source>
</evidence>
<feature type="coiled-coil region" evidence="14">
    <location>
        <begin position="41"/>
        <end position="97"/>
    </location>
</feature>
<dbReference type="Proteomes" id="UP000176723">
    <property type="component" value="Unassembled WGS sequence"/>
</dbReference>
<evidence type="ECO:0000256" key="2">
    <source>
        <dbReference type="ARBA" id="ARBA00022448"/>
    </source>
</evidence>
<comment type="caution">
    <text evidence="15">The sequence shown here is derived from an EMBL/GenBank/DDBJ whole genome shotgun (WGS) entry which is preliminary data.</text>
</comment>
<evidence type="ECO:0000256" key="11">
    <source>
        <dbReference type="ARBA" id="ARBA00037847"/>
    </source>
</evidence>